<dbReference type="EMBL" id="FXWV01000017">
    <property type="protein sequence ID" value="SMR77776.1"/>
    <property type="molecule type" value="Genomic_DNA"/>
</dbReference>
<dbReference type="InterPro" id="IPR032350">
    <property type="entry name" value="Nbr1_FW"/>
</dbReference>
<dbReference type="CDD" id="cd14947">
    <property type="entry name" value="NBR1_like"/>
    <property type="match status" value="1"/>
</dbReference>
<dbReference type="PANTHER" id="PTHR20930">
    <property type="entry name" value="OVARIAN CARCINOMA ANTIGEN CA125-RELATED"/>
    <property type="match status" value="1"/>
</dbReference>
<proteinExistence type="predicted"/>
<keyword evidence="2" id="KW-0238">DNA-binding</keyword>
<evidence type="ECO:0000259" key="1">
    <source>
        <dbReference type="PROSITE" id="PS50943"/>
    </source>
</evidence>
<evidence type="ECO:0000313" key="2">
    <source>
        <dbReference type="EMBL" id="SMR77776.1"/>
    </source>
</evidence>
<dbReference type="PANTHER" id="PTHR20930:SF0">
    <property type="entry name" value="PROTEIN ILRUN"/>
    <property type="match status" value="1"/>
</dbReference>
<dbReference type="GO" id="GO:0003677">
    <property type="term" value="F:DNA binding"/>
    <property type="evidence" value="ECO:0007669"/>
    <property type="project" value="UniProtKB-KW"/>
</dbReference>
<dbReference type="Proteomes" id="UP001159257">
    <property type="component" value="Unassembled WGS sequence"/>
</dbReference>
<dbReference type="Pfam" id="PF13443">
    <property type="entry name" value="HTH_26"/>
    <property type="match status" value="1"/>
</dbReference>
<name>A0ABY1S3E7_9GAMM</name>
<dbReference type="InterPro" id="IPR001387">
    <property type="entry name" value="Cro/C1-type_HTH"/>
</dbReference>
<dbReference type="RefSeq" id="WP_239039860.1">
    <property type="nucleotide sequence ID" value="NZ_BAAAEY010000004.1"/>
</dbReference>
<feature type="domain" description="HTH cro/C1-type" evidence="1">
    <location>
        <begin position="18"/>
        <end position="65"/>
    </location>
</feature>
<accession>A0ABY1S3E7</accession>
<organism evidence="2 3">
    <name type="scientific">Marinobacterium sediminicola</name>
    <dbReference type="NCBI Taxonomy" id="518898"/>
    <lineage>
        <taxon>Bacteria</taxon>
        <taxon>Pseudomonadati</taxon>
        <taxon>Pseudomonadota</taxon>
        <taxon>Gammaproteobacteria</taxon>
        <taxon>Oceanospirillales</taxon>
        <taxon>Oceanospirillaceae</taxon>
        <taxon>Marinobacterium</taxon>
    </lineage>
</organism>
<sequence length="207" mass="22195">MSAIEFSDHLSALIAGSGLSKKEVALRAGISRANLYNLLNGQVAEAKLSTLIAISAAVGAHPLDLIRIYFKGMGAPRSASSYRGIATGFVQDVTFPDYSVVYAGETFAKVWAVTNTGTEAWDNMFLQCQDQPIEVDGFRVGLEPLESRVPVPTAEPGETVEVTVMLKAPQLPCTVKSEWKSTDQGGNLLFPDKAPLYCLVKVADISV</sequence>
<protein>
    <submittedName>
        <fullName evidence="2">DNA-binding transcriptional regulator, XRE family</fullName>
    </submittedName>
</protein>
<dbReference type="Gene3D" id="1.10.260.40">
    <property type="entry name" value="lambda repressor-like DNA-binding domains"/>
    <property type="match status" value="1"/>
</dbReference>
<dbReference type="Pfam" id="PF16158">
    <property type="entry name" value="N_BRCA1_IG"/>
    <property type="match status" value="1"/>
</dbReference>
<dbReference type="PROSITE" id="PS50943">
    <property type="entry name" value="HTH_CROC1"/>
    <property type="match status" value="1"/>
</dbReference>
<dbReference type="InterPro" id="IPR010982">
    <property type="entry name" value="Lambda_DNA-bd_dom_sf"/>
</dbReference>
<evidence type="ECO:0000313" key="3">
    <source>
        <dbReference type="Proteomes" id="UP001159257"/>
    </source>
</evidence>
<comment type="caution">
    <text evidence="2">The sequence shown here is derived from an EMBL/GenBank/DDBJ whole genome shotgun (WGS) entry which is preliminary data.</text>
</comment>
<gene>
    <name evidence="2" type="ORF">SAMN04487964_11729</name>
</gene>
<dbReference type="SUPFAM" id="SSF47413">
    <property type="entry name" value="lambda repressor-like DNA-binding domains"/>
    <property type="match status" value="1"/>
</dbReference>
<dbReference type="SMART" id="SM00530">
    <property type="entry name" value="HTH_XRE"/>
    <property type="match status" value="1"/>
</dbReference>
<keyword evidence="3" id="KW-1185">Reference proteome</keyword>
<dbReference type="CDD" id="cd00093">
    <property type="entry name" value="HTH_XRE"/>
    <property type="match status" value="1"/>
</dbReference>
<reference evidence="2 3" key="1">
    <citation type="submission" date="2017-05" db="EMBL/GenBank/DDBJ databases">
        <authorList>
            <person name="Varghese N."/>
            <person name="Submissions S."/>
        </authorList>
    </citation>
    <scope>NUCLEOTIDE SEQUENCE [LARGE SCALE GENOMIC DNA]</scope>
    <source>
        <strain evidence="2 3">CGMCC 1.7287</strain>
    </source>
</reference>
<dbReference type="InterPro" id="IPR013783">
    <property type="entry name" value="Ig-like_fold"/>
</dbReference>
<dbReference type="Gene3D" id="2.60.40.10">
    <property type="entry name" value="Immunoglobulins"/>
    <property type="match status" value="1"/>
</dbReference>